<name>A0ABR2AJI8_9ROSI</name>
<protein>
    <submittedName>
        <fullName evidence="2">Uncharacterized protein</fullName>
    </submittedName>
</protein>
<dbReference type="Proteomes" id="UP001472677">
    <property type="component" value="Unassembled WGS sequence"/>
</dbReference>
<keyword evidence="1" id="KW-0472">Membrane</keyword>
<dbReference type="EMBL" id="JBBPBM010000633">
    <property type="protein sequence ID" value="KAK8493234.1"/>
    <property type="molecule type" value="Genomic_DNA"/>
</dbReference>
<evidence type="ECO:0000313" key="3">
    <source>
        <dbReference type="Proteomes" id="UP001472677"/>
    </source>
</evidence>
<sequence>MVGGFGEARVWSVMRMARVGLGVAMVVGFGGSDGLMFGKEMGCSRLKVETGVSGEGGCWCGTADGGVVMVQWVVPGDDEGWLA</sequence>
<evidence type="ECO:0000256" key="1">
    <source>
        <dbReference type="SAM" id="Phobius"/>
    </source>
</evidence>
<evidence type="ECO:0000313" key="2">
    <source>
        <dbReference type="EMBL" id="KAK8493234.1"/>
    </source>
</evidence>
<gene>
    <name evidence="2" type="ORF">V6N12_033942</name>
</gene>
<reference evidence="2 3" key="1">
    <citation type="journal article" date="2024" name="G3 (Bethesda)">
        <title>Genome assembly of Hibiscus sabdariffa L. provides insights into metabolisms of medicinal natural products.</title>
        <authorList>
            <person name="Kim T."/>
        </authorList>
    </citation>
    <scope>NUCLEOTIDE SEQUENCE [LARGE SCALE GENOMIC DNA]</scope>
    <source>
        <strain evidence="2">TK-2024</strain>
        <tissue evidence="2">Old leaves</tissue>
    </source>
</reference>
<organism evidence="2 3">
    <name type="scientific">Hibiscus sabdariffa</name>
    <name type="common">roselle</name>
    <dbReference type="NCBI Taxonomy" id="183260"/>
    <lineage>
        <taxon>Eukaryota</taxon>
        <taxon>Viridiplantae</taxon>
        <taxon>Streptophyta</taxon>
        <taxon>Embryophyta</taxon>
        <taxon>Tracheophyta</taxon>
        <taxon>Spermatophyta</taxon>
        <taxon>Magnoliopsida</taxon>
        <taxon>eudicotyledons</taxon>
        <taxon>Gunneridae</taxon>
        <taxon>Pentapetalae</taxon>
        <taxon>rosids</taxon>
        <taxon>malvids</taxon>
        <taxon>Malvales</taxon>
        <taxon>Malvaceae</taxon>
        <taxon>Malvoideae</taxon>
        <taxon>Hibiscus</taxon>
    </lineage>
</organism>
<keyword evidence="1" id="KW-1133">Transmembrane helix</keyword>
<feature type="transmembrane region" description="Helical" evidence="1">
    <location>
        <begin position="19"/>
        <end position="37"/>
    </location>
</feature>
<proteinExistence type="predicted"/>
<accession>A0ABR2AJI8</accession>
<keyword evidence="1" id="KW-0812">Transmembrane</keyword>
<keyword evidence="3" id="KW-1185">Reference proteome</keyword>
<comment type="caution">
    <text evidence="2">The sequence shown here is derived from an EMBL/GenBank/DDBJ whole genome shotgun (WGS) entry which is preliminary data.</text>
</comment>